<evidence type="ECO:0000313" key="3">
    <source>
        <dbReference type="Proteomes" id="UP000523000"/>
    </source>
</evidence>
<name>A0A839QKL7_9MICC</name>
<feature type="signal peptide" evidence="1">
    <location>
        <begin position="1"/>
        <end position="26"/>
    </location>
</feature>
<organism evidence="2 3">
    <name type="scientific">Paeniglutamicibacter cryotolerans</name>
    <dbReference type="NCBI Taxonomy" id="670079"/>
    <lineage>
        <taxon>Bacteria</taxon>
        <taxon>Bacillati</taxon>
        <taxon>Actinomycetota</taxon>
        <taxon>Actinomycetes</taxon>
        <taxon>Micrococcales</taxon>
        <taxon>Micrococcaceae</taxon>
        <taxon>Paeniglutamicibacter</taxon>
    </lineage>
</organism>
<gene>
    <name evidence="2" type="ORF">E9229_002344</name>
</gene>
<dbReference type="AlphaFoldDB" id="A0A839QKL7"/>
<evidence type="ECO:0000256" key="1">
    <source>
        <dbReference type="SAM" id="SignalP"/>
    </source>
</evidence>
<dbReference type="SUPFAM" id="SSF101898">
    <property type="entry name" value="NHL repeat"/>
    <property type="match status" value="1"/>
</dbReference>
<keyword evidence="3" id="KW-1185">Reference proteome</keyword>
<sequence length="371" mass="39000">MKPRTIAASIAAAALAVTLTSAPAQAHRQPHPPNPPVSHVKTLASGLASPLKVAFGPHGSYLVAESFIGKLTRISASGKKSTMYSAPGHEIAGVSYRSGTTYFFDNEQGDNPEQPPTELLPALLKTIDQRGKVRTVADLSVFEKKYNPDRKTVYGVRKASKACLAQAPEFGNTAEVYSHPYSSTATRNGLYVGDAGANTILHVNKRGKVSLVKALPAEPIKITAAVAAAFAEMGAVVPNCMLGLTYYAQAVPTDVDVRGDWLYYTVLPGVPGEGLSTGKAYRMNLRSHHTQTLATGLSAPTGIAVSGTGGAYVSQLMGDGVVKLDRGRKITVLKAPMTGDVAISGKRMAVTTNVMADPPEGGSLVTAKIRW</sequence>
<evidence type="ECO:0000313" key="2">
    <source>
        <dbReference type="EMBL" id="MBB2996153.1"/>
    </source>
</evidence>
<reference evidence="2 3" key="1">
    <citation type="submission" date="2020-08" db="EMBL/GenBank/DDBJ databases">
        <title>Sequencing the genomes of 1000 actinobacteria strains.</title>
        <authorList>
            <person name="Klenk H.-P."/>
        </authorList>
    </citation>
    <scope>NUCLEOTIDE SEQUENCE [LARGE SCALE GENOMIC DNA]</scope>
    <source>
        <strain evidence="2 3">DSM 22826</strain>
    </source>
</reference>
<dbReference type="InterPro" id="IPR048031">
    <property type="entry name" value="ScyD/ScyE-like"/>
</dbReference>
<dbReference type="NCBIfam" id="NF033206">
    <property type="entry name" value="ScyE_fam"/>
    <property type="match status" value="1"/>
</dbReference>
<dbReference type="RefSeq" id="WP_183511347.1">
    <property type="nucleotide sequence ID" value="NZ_BAABGK010000002.1"/>
</dbReference>
<feature type="chain" id="PRO_5032987252" description="ScyD/ScyE family protein" evidence="1">
    <location>
        <begin position="27"/>
        <end position="371"/>
    </location>
</feature>
<accession>A0A839QKL7</accession>
<evidence type="ECO:0008006" key="4">
    <source>
        <dbReference type="Google" id="ProtNLM"/>
    </source>
</evidence>
<proteinExistence type="predicted"/>
<protein>
    <recommendedName>
        <fullName evidence="4">ScyD/ScyE family protein</fullName>
    </recommendedName>
</protein>
<dbReference type="EMBL" id="JACHVS010000001">
    <property type="protein sequence ID" value="MBB2996153.1"/>
    <property type="molecule type" value="Genomic_DNA"/>
</dbReference>
<keyword evidence="1" id="KW-0732">Signal</keyword>
<comment type="caution">
    <text evidence="2">The sequence shown here is derived from an EMBL/GenBank/DDBJ whole genome shotgun (WGS) entry which is preliminary data.</text>
</comment>
<dbReference type="Proteomes" id="UP000523000">
    <property type="component" value="Unassembled WGS sequence"/>
</dbReference>